<evidence type="ECO:0000313" key="1">
    <source>
        <dbReference type="EMBL" id="CAD8938716.1"/>
    </source>
</evidence>
<protein>
    <recommendedName>
        <fullName evidence="2">Tetratricopeptide SHNi-TPR domain-containing protein</fullName>
    </recommendedName>
</protein>
<dbReference type="AlphaFoldDB" id="A0A7S1GMX0"/>
<sequence>MTIRTEDCARDLSAKVDLHEQRASLYLYVGQLSVEEEALEKYQKGIEDLETAIDVCQKIATRIQDEGTDDMETDETVEEPIQKLRQQLCKAHCTVADLYLTDLCFAENAEQQCEMHARKAMEIEGENGKPLLDALQTLASLRLSQSRGLEAIDHILAAYDTMKVGCEALATLVGLGDSDPDLNGNAIELMEVEAANNLPEFEFRCQTAKLLLESASVLNESSEDEDGKREDHCIQCAIQVLGSLMAENDEVVEIWYLLGCAFSSVHPPQDEAARQYLSQAKDMLSKVKEELELEYKHDSENEEIHCQLEDIEAQLGNIETKLASLGGGGMHEEDD</sequence>
<dbReference type="EMBL" id="HBFW01015343">
    <property type="protein sequence ID" value="CAD8938716.1"/>
    <property type="molecule type" value="Transcribed_RNA"/>
</dbReference>
<evidence type="ECO:0008006" key="2">
    <source>
        <dbReference type="Google" id="ProtNLM"/>
    </source>
</evidence>
<gene>
    <name evidence="1" type="ORF">CTEN0397_LOCUS9779</name>
</gene>
<organism evidence="1">
    <name type="scientific">Cyclophora tenuis</name>
    <name type="common">Marine diatom</name>
    <dbReference type="NCBI Taxonomy" id="216820"/>
    <lineage>
        <taxon>Eukaryota</taxon>
        <taxon>Sar</taxon>
        <taxon>Stramenopiles</taxon>
        <taxon>Ochrophyta</taxon>
        <taxon>Bacillariophyta</taxon>
        <taxon>Fragilariophyceae</taxon>
        <taxon>Fragilariophycidae</taxon>
        <taxon>Cyclophorales</taxon>
        <taxon>Cyclophoraceae</taxon>
        <taxon>Cyclophora</taxon>
    </lineage>
</organism>
<name>A0A7S1GMX0_CYCTE</name>
<accession>A0A7S1GMX0</accession>
<reference evidence="1" key="1">
    <citation type="submission" date="2021-01" db="EMBL/GenBank/DDBJ databases">
        <authorList>
            <person name="Corre E."/>
            <person name="Pelletier E."/>
            <person name="Niang G."/>
            <person name="Scheremetjew M."/>
            <person name="Finn R."/>
            <person name="Kale V."/>
            <person name="Holt S."/>
            <person name="Cochrane G."/>
            <person name="Meng A."/>
            <person name="Brown T."/>
            <person name="Cohen L."/>
        </authorList>
    </citation>
    <scope>NUCLEOTIDE SEQUENCE</scope>
    <source>
        <strain evidence="1">ECT3854</strain>
    </source>
</reference>
<proteinExistence type="predicted"/>